<reference evidence="2 3" key="1">
    <citation type="journal article" date="2019" name="Int. J. Syst. Evol. Microbiol.">
        <title>The Global Catalogue of Microorganisms (GCM) 10K type strain sequencing project: providing services to taxonomists for standard genome sequencing and annotation.</title>
        <authorList>
            <consortium name="The Broad Institute Genomics Platform"/>
            <consortium name="The Broad Institute Genome Sequencing Center for Infectious Disease"/>
            <person name="Wu L."/>
            <person name="Ma J."/>
        </authorList>
    </citation>
    <scope>NUCLEOTIDE SEQUENCE [LARGE SCALE GENOMIC DNA]</scope>
    <source>
        <strain evidence="2 3">JCM 3146</strain>
    </source>
</reference>
<accession>A0ABN0X0M8</accession>
<feature type="transmembrane region" description="Helical" evidence="1">
    <location>
        <begin position="118"/>
        <end position="137"/>
    </location>
</feature>
<comment type="caution">
    <text evidence="2">The sequence shown here is derived from an EMBL/GenBank/DDBJ whole genome shotgun (WGS) entry which is preliminary data.</text>
</comment>
<sequence>MSAGETLFLAGVDCAFALAVPLGAVLYLRRVRVPRPPVGTFNGRDIAVMMGFVLALPFLYLALPGAALPAVLGLVFAGGLTVGYQPIVARTLPRWAAILALLGADLTSRLLLGGNSPVYWLANSCVVGLIVVSATNLNVQGGMRLRNIAWFILLLGLYDLTFATVLPLTQRLADAIQGYPFAPSAGLRIGGLGAVIGMGDLLAYSLYTTAAYKAYGAAGLRTALPLVVVFGGLVPAVTPPVVGWLTGHTPSLVPAQVVFAPAAFLGYLALRRRGPERRMREYLATVTLPAPVVEPAA</sequence>
<evidence type="ECO:0000313" key="3">
    <source>
        <dbReference type="Proteomes" id="UP001501822"/>
    </source>
</evidence>
<feature type="transmembrane region" description="Helical" evidence="1">
    <location>
        <begin position="6"/>
        <end position="29"/>
    </location>
</feature>
<keyword evidence="3" id="KW-1185">Reference proteome</keyword>
<keyword evidence="1" id="KW-0472">Membrane</keyword>
<evidence type="ECO:0000313" key="2">
    <source>
        <dbReference type="EMBL" id="GAA0352151.1"/>
    </source>
</evidence>
<proteinExistence type="predicted"/>
<dbReference type="EMBL" id="BAAABM010000045">
    <property type="protein sequence ID" value="GAA0352151.1"/>
    <property type="molecule type" value="Genomic_DNA"/>
</dbReference>
<feature type="transmembrane region" description="Helical" evidence="1">
    <location>
        <begin position="41"/>
        <end position="60"/>
    </location>
</feature>
<organism evidence="2 3">
    <name type="scientific">Actinoallomurus spadix</name>
    <dbReference type="NCBI Taxonomy" id="79912"/>
    <lineage>
        <taxon>Bacteria</taxon>
        <taxon>Bacillati</taxon>
        <taxon>Actinomycetota</taxon>
        <taxon>Actinomycetes</taxon>
        <taxon>Streptosporangiales</taxon>
        <taxon>Thermomonosporaceae</taxon>
        <taxon>Actinoallomurus</taxon>
    </lineage>
</organism>
<keyword evidence="1" id="KW-0812">Transmembrane</keyword>
<dbReference type="Proteomes" id="UP001501822">
    <property type="component" value="Unassembled WGS sequence"/>
</dbReference>
<keyword evidence="1" id="KW-1133">Transmembrane helix</keyword>
<gene>
    <name evidence="2" type="ORF">GCM10010151_47200</name>
</gene>
<feature type="transmembrane region" description="Helical" evidence="1">
    <location>
        <begin position="189"/>
        <end position="212"/>
    </location>
</feature>
<feature type="transmembrane region" description="Helical" evidence="1">
    <location>
        <begin position="224"/>
        <end position="245"/>
    </location>
</feature>
<feature type="transmembrane region" description="Helical" evidence="1">
    <location>
        <begin position="149"/>
        <end position="169"/>
    </location>
</feature>
<protein>
    <submittedName>
        <fullName evidence="2">Uncharacterized protein</fullName>
    </submittedName>
</protein>
<dbReference type="RefSeq" id="WP_252809828.1">
    <property type="nucleotide sequence ID" value="NZ_BAAABM010000045.1"/>
</dbReference>
<name>A0ABN0X0M8_9ACTN</name>
<feature type="transmembrane region" description="Helical" evidence="1">
    <location>
        <begin position="95"/>
        <end position="112"/>
    </location>
</feature>
<feature type="transmembrane region" description="Helical" evidence="1">
    <location>
        <begin position="251"/>
        <end position="270"/>
    </location>
</feature>
<evidence type="ECO:0000256" key="1">
    <source>
        <dbReference type="SAM" id="Phobius"/>
    </source>
</evidence>
<feature type="transmembrane region" description="Helical" evidence="1">
    <location>
        <begin position="66"/>
        <end position="83"/>
    </location>
</feature>